<gene>
    <name evidence="1" type="ORF">OSB04_012751</name>
</gene>
<accession>A0AA38WEV8</accession>
<dbReference type="PANTHER" id="PTHR38926:SF81">
    <property type="entry name" value="F-BOX DOMAIN-CONTAINING PROTEIN"/>
    <property type="match status" value="1"/>
</dbReference>
<dbReference type="Gene3D" id="1.20.1280.50">
    <property type="match status" value="1"/>
</dbReference>
<evidence type="ECO:0000313" key="2">
    <source>
        <dbReference type="Proteomes" id="UP001172457"/>
    </source>
</evidence>
<proteinExistence type="predicted"/>
<name>A0AA38WEV8_9ASTR</name>
<comment type="caution">
    <text evidence="1">The sequence shown here is derived from an EMBL/GenBank/DDBJ whole genome shotgun (WGS) entry which is preliminary data.</text>
</comment>
<evidence type="ECO:0000313" key="1">
    <source>
        <dbReference type="EMBL" id="KAJ9558137.1"/>
    </source>
</evidence>
<dbReference type="AlphaFoldDB" id="A0AA38WEV8"/>
<protein>
    <recommendedName>
        <fullName evidence="3">F-box domain-containing protein</fullName>
    </recommendedName>
</protein>
<organism evidence="1 2">
    <name type="scientific">Centaurea solstitialis</name>
    <name type="common">yellow star-thistle</name>
    <dbReference type="NCBI Taxonomy" id="347529"/>
    <lineage>
        <taxon>Eukaryota</taxon>
        <taxon>Viridiplantae</taxon>
        <taxon>Streptophyta</taxon>
        <taxon>Embryophyta</taxon>
        <taxon>Tracheophyta</taxon>
        <taxon>Spermatophyta</taxon>
        <taxon>Magnoliopsida</taxon>
        <taxon>eudicotyledons</taxon>
        <taxon>Gunneridae</taxon>
        <taxon>Pentapetalae</taxon>
        <taxon>asterids</taxon>
        <taxon>campanulids</taxon>
        <taxon>Asterales</taxon>
        <taxon>Asteraceae</taxon>
        <taxon>Carduoideae</taxon>
        <taxon>Cardueae</taxon>
        <taxon>Centaureinae</taxon>
        <taxon>Centaurea</taxon>
    </lineage>
</organism>
<dbReference type="Proteomes" id="UP001172457">
    <property type="component" value="Chromosome 3"/>
</dbReference>
<dbReference type="EMBL" id="JARYMX010000003">
    <property type="protein sequence ID" value="KAJ9558137.1"/>
    <property type="molecule type" value="Genomic_DNA"/>
</dbReference>
<evidence type="ECO:0008006" key="3">
    <source>
        <dbReference type="Google" id="ProtNLM"/>
    </source>
</evidence>
<dbReference type="InterPro" id="IPR036047">
    <property type="entry name" value="F-box-like_dom_sf"/>
</dbReference>
<dbReference type="PANTHER" id="PTHR38926">
    <property type="entry name" value="F-BOX DOMAIN CONTAINING PROTEIN, EXPRESSED"/>
    <property type="match status" value="1"/>
</dbReference>
<sequence>MSKAADVDDQGWRWDALNPEILALIFIRIQPSDEMVKCVPFVCKPWMEVVAGPYCWRDINLLPWCRRRYYGDSAEVDQVVEKLVKRSNYSVQQLSTCDIRVPGFLSAIDWYVLCSKSP</sequence>
<keyword evidence="2" id="KW-1185">Reference proteome</keyword>
<reference evidence="1" key="1">
    <citation type="submission" date="2023-03" db="EMBL/GenBank/DDBJ databases">
        <title>Chromosome-scale reference genome and RAD-based genetic map of yellow starthistle (Centaurea solstitialis) reveal putative structural variation and QTLs associated with invader traits.</title>
        <authorList>
            <person name="Reatini B."/>
            <person name="Cang F.A."/>
            <person name="Jiang Q."/>
            <person name="Mckibben M.T.W."/>
            <person name="Barker M.S."/>
            <person name="Rieseberg L.H."/>
            <person name="Dlugosch K.M."/>
        </authorList>
    </citation>
    <scope>NUCLEOTIDE SEQUENCE</scope>
    <source>
        <strain evidence="1">CAN-66</strain>
        <tissue evidence="1">Leaf</tissue>
    </source>
</reference>
<dbReference type="SUPFAM" id="SSF81383">
    <property type="entry name" value="F-box domain"/>
    <property type="match status" value="1"/>
</dbReference>